<proteinExistence type="predicted"/>
<keyword evidence="2 7" id="KW-0812">Transmembrane</keyword>
<dbReference type="EMBL" id="CP002628">
    <property type="protein sequence ID" value="AEB07584.1"/>
    <property type="molecule type" value="Genomic_DNA"/>
</dbReference>
<dbReference type="Pfam" id="PF00664">
    <property type="entry name" value="ABC_membrane"/>
    <property type="match status" value="1"/>
</dbReference>
<dbReference type="Proteomes" id="UP000006851">
    <property type="component" value="Chromosome"/>
</dbReference>
<feature type="transmembrane region" description="Helical" evidence="7">
    <location>
        <begin position="12"/>
        <end position="32"/>
    </location>
</feature>
<protein>
    <submittedName>
        <fullName evidence="10">ABC transporter related protein</fullName>
    </submittedName>
</protein>
<sequence length="572" mass="61885">MLGLFRRCKLLFTLNIFMGVAVAALTVAAATILELVLNAVIDADSERFGVMLRVALGYLVIMAAVSICAAIVEKQVVITAIRNLRTTVQQGILSRDNEHFGCLGTADYLSALTNDMKIVEENIVVPLLKSIQYALIFLMAAVALFFYSALIGAIMLGGLVLMYLLPSCVGGLIGKRQEAYSTECARYTSIVKDRLSGYGVLRACRLIERASCELATRSDAVASKKFAADRLLALSEGLAGVMGAVLQIATMLVTGVLVLRGEMLAGTLLAILQLSGAFVQPVAIIMQSLPMICAGAPVLSRLRVLGRPAPSGFSGNRVPRFEQEIIFDSVSFGYAAERPVLSGLSATLKKGESYVLVGESGCGKTTLVRLLAAERSDYAGAIRIDGCELHKLDVDRVLEMVSTVQQDAYLFDETLEYNISLGRSYSRERWARALTISGVDRFIARIGQGLSTQVGELGARLSGGQRQRIAVARAIIDEKPLLILDEGTNAVDARTACDIESALLKIDDLTLITITHDLRPELLRRYDTVLFMKHGRIEEIGSYDALIAKQGGFASFQSLRASNDNPTRDNAR</sequence>
<dbReference type="RefSeq" id="WP_013709326.1">
    <property type="nucleotide sequence ID" value="NC_015389.1"/>
</dbReference>
<dbReference type="GO" id="GO:0005886">
    <property type="term" value="C:plasma membrane"/>
    <property type="evidence" value="ECO:0007669"/>
    <property type="project" value="UniProtKB-SubCell"/>
</dbReference>
<evidence type="ECO:0000256" key="7">
    <source>
        <dbReference type="SAM" id="Phobius"/>
    </source>
</evidence>
<dbReference type="PROSITE" id="PS50929">
    <property type="entry name" value="ABC_TM1F"/>
    <property type="match status" value="1"/>
</dbReference>
<dbReference type="InterPro" id="IPR017871">
    <property type="entry name" value="ABC_transporter-like_CS"/>
</dbReference>
<evidence type="ECO:0000256" key="2">
    <source>
        <dbReference type="ARBA" id="ARBA00022692"/>
    </source>
</evidence>
<comment type="subcellular location">
    <subcellularLocation>
        <location evidence="1">Cell membrane</location>
        <topology evidence="1">Multi-pass membrane protein</topology>
    </subcellularLocation>
</comment>
<dbReference type="InterPro" id="IPR036640">
    <property type="entry name" value="ABC1_TM_sf"/>
</dbReference>
<evidence type="ECO:0000259" key="8">
    <source>
        <dbReference type="PROSITE" id="PS50893"/>
    </source>
</evidence>
<feature type="transmembrane region" description="Helical" evidence="7">
    <location>
        <begin position="52"/>
        <end position="72"/>
    </location>
</feature>
<keyword evidence="11" id="KW-1185">Reference proteome</keyword>
<feature type="transmembrane region" description="Helical" evidence="7">
    <location>
        <begin position="266"/>
        <end position="286"/>
    </location>
</feature>
<feature type="transmembrane region" description="Helical" evidence="7">
    <location>
        <begin position="135"/>
        <end position="165"/>
    </location>
</feature>
<evidence type="ECO:0000256" key="6">
    <source>
        <dbReference type="ARBA" id="ARBA00023136"/>
    </source>
</evidence>
<dbReference type="InterPro" id="IPR003439">
    <property type="entry name" value="ABC_transporter-like_ATP-bd"/>
</dbReference>
<dbReference type="GO" id="GO:0015421">
    <property type="term" value="F:ABC-type oligopeptide transporter activity"/>
    <property type="evidence" value="ECO:0007669"/>
    <property type="project" value="TreeGrafter"/>
</dbReference>
<dbReference type="SUPFAM" id="SSF90123">
    <property type="entry name" value="ABC transporter transmembrane region"/>
    <property type="match status" value="1"/>
</dbReference>
<reference evidence="11" key="1">
    <citation type="journal article" date="2013" name="Stand. Genomic Sci.">
        <title>Complete genome sequence of Coriobacterium glomerans type strain (PW2(T)) from the midgut of Pyrrhocoris apterus L. (red soldier bug).</title>
        <authorList>
            <person name="Stackebrandt E."/>
            <person name="Zeytun A."/>
            <person name="Lapidus A."/>
            <person name="Nolan M."/>
            <person name="Lucas S."/>
            <person name="Hammon N."/>
            <person name="Deshpande S."/>
            <person name="Cheng J.F."/>
            <person name="Tapia R."/>
            <person name="Goodwin L.A."/>
            <person name="Pitluck S."/>
            <person name="Liolios K."/>
            <person name="Pagani I."/>
            <person name="Ivanova N."/>
            <person name="Mavromatis K."/>
            <person name="Mikhailova N."/>
            <person name="Huntemann M."/>
            <person name="Pati A."/>
            <person name="Chen A."/>
            <person name="Palaniappan K."/>
            <person name="Chang Y.J."/>
            <person name="Land M."/>
            <person name="Hauser L."/>
            <person name="Rohde M."/>
            <person name="Pukall R."/>
            <person name="Goker M."/>
            <person name="Detter J.C."/>
            <person name="Woyke T."/>
            <person name="Bristow J."/>
            <person name="Eisen J.A."/>
            <person name="Markowitz V."/>
            <person name="Hugenholtz P."/>
            <person name="Kyrpides N.C."/>
            <person name="Klenk H.P."/>
        </authorList>
    </citation>
    <scope>NUCLEOTIDE SEQUENCE</scope>
    <source>
        <strain evidence="11">ATCC 49209 / DSM 20642 / JCM 10262 / PW2</strain>
    </source>
</reference>
<feature type="domain" description="ABC transporter" evidence="8">
    <location>
        <begin position="325"/>
        <end position="559"/>
    </location>
</feature>
<evidence type="ECO:0000256" key="3">
    <source>
        <dbReference type="ARBA" id="ARBA00022741"/>
    </source>
</evidence>
<dbReference type="KEGG" id="cgo:Corgl_1485"/>
<dbReference type="PROSITE" id="PS50893">
    <property type="entry name" value="ABC_TRANSPORTER_2"/>
    <property type="match status" value="1"/>
</dbReference>
<dbReference type="HOGENOM" id="CLU_000604_84_3_11"/>
<dbReference type="GO" id="GO:0016887">
    <property type="term" value="F:ATP hydrolysis activity"/>
    <property type="evidence" value="ECO:0007669"/>
    <property type="project" value="InterPro"/>
</dbReference>
<dbReference type="PANTHER" id="PTHR43394:SF1">
    <property type="entry name" value="ATP-BINDING CASSETTE SUB-FAMILY B MEMBER 10, MITOCHONDRIAL"/>
    <property type="match status" value="1"/>
</dbReference>
<dbReference type="InterPro" id="IPR011527">
    <property type="entry name" value="ABC1_TM_dom"/>
</dbReference>
<accession>F2N8Y4</accession>
<dbReference type="Gene3D" id="1.20.1560.10">
    <property type="entry name" value="ABC transporter type 1, transmembrane domain"/>
    <property type="match status" value="1"/>
</dbReference>
<evidence type="ECO:0000259" key="9">
    <source>
        <dbReference type="PROSITE" id="PS50929"/>
    </source>
</evidence>
<dbReference type="GO" id="GO:0005524">
    <property type="term" value="F:ATP binding"/>
    <property type="evidence" value="ECO:0007669"/>
    <property type="project" value="UniProtKB-KW"/>
</dbReference>
<feature type="domain" description="ABC transmembrane type-1" evidence="9">
    <location>
        <begin position="16"/>
        <end position="292"/>
    </location>
</feature>
<evidence type="ECO:0000256" key="1">
    <source>
        <dbReference type="ARBA" id="ARBA00004651"/>
    </source>
</evidence>
<dbReference type="AlphaFoldDB" id="F2N8Y4"/>
<dbReference type="eggNOG" id="COG1132">
    <property type="taxonomic scope" value="Bacteria"/>
</dbReference>
<keyword evidence="5 7" id="KW-1133">Transmembrane helix</keyword>
<dbReference type="SUPFAM" id="SSF52540">
    <property type="entry name" value="P-loop containing nucleoside triphosphate hydrolases"/>
    <property type="match status" value="1"/>
</dbReference>
<keyword evidence="4" id="KW-0067">ATP-binding</keyword>
<name>F2N8Y4_CORGP</name>
<dbReference type="OrthoDB" id="9806127at2"/>
<feature type="transmembrane region" description="Helical" evidence="7">
    <location>
        <begin position="238"/>
        <end position="259"/>
    </location>
</feature>
<gene>
    <name evidence="10" type="ordered locus">Corgl_1485</name>
</gene>
<dbReference type="PANTHER" id="PTHR43394">
    <property type="entry name" value="ATP-DEPENDENT PERMEASE MDL1, MITOCHONDRIAL"/>
    <property type="match status" value="1"/>
</dbReference>
<dbReference type="Pfam" id="PF00005">
    <property type="entry name" value="ABC_tran"/>
    <property type="match status" value="1"/>
</dbReference>
<dbReference type="SMART" id="SM00382">
    <property type="entry name" value="AAA"/>
    <property type="match status" value="1"/>
</dbReference>
<dbReference type="InterPro" id="IPR039421">
    <property type="entry name" value="Type_1_exporter"/>
</dbReference>
<evidence type="ECO:0000256" key="5">
    <source>
        <dbReference type="ARBA" id="ARBA00022989"/>
    </source>
</evidence>
<keyword evidence="3" id="KW-0547">Nucleotide-binding</keyword>
<keyword evidence="6 7" id="KW-0472">Membrane</keyword>
<dbReference type="Gene3D" id="3.40.50.300">
    <property type="entry name" value="P-loop containing nucleotide triphosphate hydrolases"/>
    <property type="match status" value="1"/>
</dbReference>
<evidence type="ECO:0000313" key="10">
    <source>
        <dbReference type="EMBL" id="AEB07584.1"/>
    </source>
</evidence>
<dbReference type="PROSITE" id="PS00211">
    <property type="entry name" value="ABC_TRANSPORTER_1"/>
    <property type="match status" value="1"/>
</dbReference>
<dbReference type="InterPro" id="IPR027417">
    <property type="entry name" value="P-loop_NTPase"/>
</dbReference>
<evidence type="ECO:0000313" key="11">
    <source>
        <dbReference type="Proteomes" id="UP000006851"/>
    </source>
</evidence>
<organism evidence="10 11">
    <name type="scientific">Coriobacterium glomerans (strain ATCC 49209 / DSM 20642 / JCM 10262 / PW2)</name>
    <dbReference type="NCBI Taxonomy" id="700015"/>
    <lineage>
        <taxon>Bacteria</taxon>
        <taxon>Bacillati</taxon>
        <taxon>Actinomycetota</taxon>
        <taxon>Coriobacteriia</taxon>
        <taxon>Coriobacteriales</taxon>
        <taxon>Coriobacteriaceae</taxon>
        <taxon>Coriobacterium</taxon>
    </lineage>
</organism>
<dbReference type="InterPro" id="IPR003593">
    <property type="entry name" value="AAA+_ATPase"/>
</dbReference>
<evidence type="ECO:0000256" key="4">
    <source>
        <dbReference type="ARBA" id="ARBA00022840"/>
    </source>
</evidence>
<dbReference type="STRING" id="700015.Corgl_1485"/>